<organism evidence="1 2">
    <name type="scientific">Novosphingobium kalidii</name>
    <dbReference type="NCBI Taxonomy" id="3230299"/>
    <lineage>
        <taxon>Bacteria</taxon>
        <taxon>Pseudomonadati</taxon>
        <taxon>Pseudomonadota</taxon>
        <taxon>Alphaproteobacteria</taxon>
        <taxon>Sphingomonadales</taxon>
        <taxon>Sphingomonadaceae</taxon>
        <taxon>Novosphingobium</taxon>
    </lineage>
</organism>
<evidence type="ECO:0000313" key="1">
    <source>
        <dbReference type="EMBL" id="MET1754750.1"/>
    </source>
</evidence>
<reference evidence="1 2" key="1">
    <citation type="submission" date="2024-07" db="EMBL/GenBank/DDBJ databases">
        <title>Novosphingobium kalidii RD2P27.</title>
        <authorList>
            <person name="Sun J.-Q."/>
        </authorList>
    </citation>
    <scope>NUCLEOTIDE SEQUENCE [LARGE SCALE GENOMIC DNA]</scope>
    <source>
        <strain evidence="1 2">RD2P27</strain>
    </source>
</reference>
<dbReference type="RefSeq" id="WP_353983214.1">
    <property type="nucleotide sequence ID" value="NZ_JBEWLY010000008.1"/>
</dbReference>
<gene>
    <name evidence="1" type="ORF">ABVV53_04655</name>
</gene>
<evidence type="ECO:0000313" key="2">
    <source>
        <dbReference type="Proteomes" id="UP001548713"/>
    </source>
</evidence>
<accession>A0ABV2CYS0</accession>
<name>A0ABV2CYS0_9SPHN</name>
<comment type="caution">
    <text evidence="1">The sequence shown here is derived from an EMBL/GenBank/DDBJ whole genome shotgun (WGS) entry which is preliminary data.</text>
</comment>
<proteinExistence type="predicted"/>
<keyword evidence="2" id="KW-1185">Reference proteome</keyword>
<dbReference type="Proteomes" id="UP001548713">
    <property type="component" value="Unassembled WGS sequence"/>
</dbReference>
<protein>
    <submittedName>
        <fullName evidence="1">Uncharacterized protein</fullName>
    </submittedName>
</protein>
<dbReference type="EMBL" id="JBEWLY010000008">
    <property type="protein sequence ID" value="MET1754750.1"/>
    <property type="molecule type" value="Genomic_DNA"/>
</dbReference>
<sequence length="160" mass="17406">MSILLAFAATVAPPLPLAPSQSTVQRHPTRPVSQTMTYDVELRSDAELLWSGQMRVSERMGATFSQQQQNAAPLNCMSPEIYGEVHERSVVSINLSPMSRFPATGALNVRVTWERPGSGAGCPARMGSRSVSITQILALQEGQQQTLTGDGGLTIRLRRR</sequence>